<comment type="caution">
    <text evidence="1">The sequence shown here is derived from an EMBL/GenBank/DDBJ whole genome shotgun (WGS) entry which is preliminary data.</text>
</comment>
<keyword evidence="2" id="KW-1185">Reference proteome</keyword>
<evidence type="ECO:0000313" key="1">
    <source>
        <dbReference type="EMBL" id="KAF3056973.1"/>
    </source>
</evidence>
<name>A0A9P4X2D5_9HYPO</name>
<evidence type="ECO:0000313" key="2">
    <source>
        <dbReference type="Proteomes" id="UP000801864"/>
    </source>
</evidence>
<gene>
    <name evidence="1" type="ORF">CFAM422_012569</name>
</gene>
<organism evidence="1 2">
    <name type="scientific">Trichoderma lentiforme</name>
    <dbReference type="NCBI Taxonomy" id="1567552"/>
    <lineage>
        <taxon>Eukaryota</taxon>
        <taxon>Fungi</taxon>
        <taxon>Dikarya</taxon>
        <taxon>Ascomycota</taxon>
        <taxon>Pezizomycotina</taxon>
        <taxon>Sordariomycetes</taxon>
        <taxon>Hypocreomycetidae</taxon>
        <taxon>Hypocreales</taxon>
        <taxon>Hypocreaceae</taxon>
        <taxon>Trichoderma</taxon>
    </lineage>
</organism>
<dbReference type="EMBL" id="QLNT01000030">
    <property type="protein sequence ID" value="KAF3056973.1"/>
    <property type="molecule type" value="Genomic_DNA"/>
</dbReference>
<sequence length="237" mass="26939">LCFTFISKLSTSQLRFNTHFLKYSVHFTHFDATMLFNQIFLAAAIVVPTIATKTPKCTPFPSSMIEYSSNFKQPKPPLVQPEFTTNFVQHKWDETLSHIMTGYIDNSPAKGLVRVNEAYDDAPASSIFNYANVTKDGLVDNLMTIYNGTKPYVWQGYVNSNYPIFEKDFLVKNEAVFGGLVTRKFTDGNVASWDIMYQGAIPVTIYVNTCNEIVGYDYFSPGRRTRVVTDFFNIQIS</sequence>
<protein>
    <submittedName>
        <fullName evidence="1">Uncharacterized protein</fullName>
    </submittedName>
</protein>
<dbReference type="Proteomes" id="UP000801864">
    <property type="component" value="Unassembled WGS sequence"/>
</dbReference>
<dbReference type="AlphaFoldDB" id="A0A9P4X2D5"/>
<accession>A0A9P4X2D5</accession>
<feature type="non-terminal residue" evidence="1">
    <location>
        <position position="1"/>
    </location>
</feature>
<reference evidence="1 2" key="1">
    <citation type="submission" date="2018-06" db="EMBL/GenBank/DDBJ databases">
        <title>Genome analysis of cellulolytic fungus Trichoderma lentiforme CFAM-422.</title>
        <authorList>
            <person name="Steindorff A.S."/>
            <person name="Formighieri E.F."/>
            <person name="Midorikawa G.E.O."/>
            <person name="Tamietti M.S."/>
            <person name="Ramos E.Z."/>
            <person name="Silva A.S."/>
            <person name="Bon E.P.S."/>
            <person name="Mendes T.D."/>
            <person name="Damaso M.C.T."/>
            <person name="Favaro L.C.L."/>
        </authorList>
    </citation>
    <scope>NUCLEOTIDE SEQUENCE [LARGE SCALE GENOMIC DNA]</scope>
    <source>
        <strain evidence="1 2">CFAM-422</strain>
    </source>
</reference>
<proteinExistence type="predicted"/>